<dbReference type="EMBL" id="NVUS01000002">
    <property type="protein sequence ID" value="PCJ03574.1"/>
    <property type="molecule type" value="Genomic_DNA"/>
</dbReference>
<dbReference type="AlphaFoldDB" id="A0A2A4Z8W6"/>
<dbReference type="InterPro" id="IPR024455">
    <property type="entry name" value="Phage_capsid"/>
</dbReference>
<proteinExistence type="predicted"/>
<organism evidence="3">
    <name type="scientific">OCS116 cluster bacterium</name>
    <dbReference type="NCBI Taxonomy" id="2030921"/>
    <lineage>
        <taxon>Bacteria</taxon>
        <taxon>Pseudomonadati</taxon>
        <taxon>Pseudomonadota</taxon>
        <taxon>Alphaproteobacteria</taxon>
        <taxon>OCS116 cluster</taxon>
    </lineage>
</organism>
<comment type="caution">
    <text evidence="3">The sequence shown here is derived from an EMBL/GenBank/DDBJ whole genome shotgun (WGS) entry which is preliminary data.</text>
</comment>
<feature type="domain" description="Phage capsid-like C-terminal" evidence="2">
    <location>
        <begin position="130"/>
        <end position="415"/>
    </location>
</feature>
<protein>
    <submittedName>
        <fullName evidence="3">Phage major capsid protein</fullName>
    </submittedName>
</protein>
<dbReference type="Gene3D" id="3.30.2320.10">
    <property type="entry name" value="hypothetical protein PF0899 domain"/>
    <property type="match status" value="1"/>
</dbReference>
<accession>A0A2A4Z8W6</accession>
<evidence type="ECO:0000259" key="2">
    <source>
        <dbReference type="Pfam" id="PF05065"/>
    </source>
</evidence>
<reference key="1">
    <citation type="submission" date="2017-08" db="EMBL/GenBank/DDBJ databases">
        <title>A dynamic microbial community with high functional redundancy inhabits the cold, oxic subseafloor aquifer.</title>
        <authorList>
            <person name="Tully B.J."/>
            <person name="Wheat C.G."/>
            <person name="Glazer B.T."/>
            <person name="Huber J.A."/>
        </authorList>
    </citation>
    <scope>NUCLEOTIDE SEQUENCE [LARGE SCALE GENOMIC DNA]</scope>
</reference>
<gene>
    <name evidence="3" type="ORF">COB13_01885</name>
</gene>
<sequence length="417" mass="46048">MKYGDQNLETKVVSQKNNADVNIVFDDFMNAFEEFKQTNDTRLDALEKHSVSDPLTEQKLSKINAHLDKQQGKIDLLSQKAKRPILGGEMLSSFEDGEAKAAFNAYMRQGMSQIETIEGKAYSLVSGNDGGYFVPEQIESNILDNMKLASPIRDIAGIQQVTSAIYKKPFAINEFASGWVGDADARPQTNGADLEELVYPTMELYAMPAASASLLEDSAVNLEEWIAAEIEAAFIDQETEAFVNGDGVNKPRGFLDVPTVAESSWSWGNLGYIETGADGAFAASDASDCLLDLIYSLKARYRMNGTWVMNRKTQAEIRKLKDADGNYMWRPAEVVNGKASLLNYSIAEVEQMPDMAADSMSLAFGDFGRGYLIVDRRGISILRDPYSAKPYLLFYTTKRVGGGVHDFNAIKLLKFAA</sequence>
<evidence type="ECO:0000256" key="1">
    <source>
        <dbReference type="ARBA" id="ARBA00004328"/>
    </source>
</evidence>
<comment type="subcellular location">
    <subcellularLocation>
        <location evidence="1">Virion</location>
    </subcellularLocation>
</comment>
<dbReference type="SUPFAM" id="SSF56563">
    <property type="entry name" value="Major capsid protein gp5"/>
    <property type="match status" value="1"/>
</dbReference>
<name>A0A2A4Z8W6_9PROT</name>
<dbReference type="InterPro" id="IPR054612">
    <property type="entry name" value="Phage_capsid-like_C"/>
</dbReference>
<evidence type="ECO:0000313" key="3">
    <source>
        <dbReference type="EMBL" id="PCJ03574.1"/>
    </source>
</evidence>
<dbReference type="Pfam" id="PF05065">
    <property type="entry name" value="Phage_capsid"/>
    <property type="match status" value="1"/>
</dbReference>
<reference evidence="3" key="2">
    <citation type="journal article" date="2018" name="ISME J.">
        <title>A dynamic microbial community with high functional redundancy inhabits the cold, oxic subseafloor aquifer.</title>
        <authorList>
            <person name="Tully B.J."/>
            <person name="Wheat C.G."/>
            <person name="Glazer B.T."/>
            <person name="Huber J.A."/>
        </authorList>
    </citation>
    <scope>NUCLEOTIDE SEQUENCE</scope>
    <source>
        <strain evidence="3">NORP83</strain>
    </source>
</reference>
<dbReference type="NCBIfam" id="TIGR01554">
    <property type="entry name" value="major_cap_HK97"/>
    <property type="match status" value="1"/>
</dbReference>
<dbReference type="Gene3D" id="3.30.2400.10">
    <property type="entry name" value="Major capsid protein gp5"/>
    <property type="match status" value="1"/>
</dbReference>